<proteinExistence type="predicted"/>
<dbReference type="Proteomes" id="UP000003490">
    <property type="component" value="Unassembled WGS sequence"/>
</dbReference>
<gene>
    <name evidence="1" type="ORF">CLOLEP_01591</name>
</gene>
<evidence type="ECO:0000313" key="2">
    <source>
        <dbReference type="Proteomes" id="UP000003490"/>
    </source>
</evidence>
<organism evidence="1 2">
    <name type="scientific">[Clostridium] leptum DSM 753</name>
    <dbReference type="NCBI Taxonomy" id="428125"/>
    <lineage>
        <taxon>Bacteria</taxon>
        <taxon>Bacillati</taxon>
        <taxon>Bacillota</taxon>
        <taxon>Clostridia</taxon>
        <taxon>Eubacteriales</taxon>
        <taxon>Oscillospiraceae</taxon>
        <taxon>Oscillospiraceae incertae sedis</taxon>
    </lineage>
</organism>
<reference evidence="1 2" key="1">
    <citation type="submission" date="2007-08" db="EMBL/GenBank/DDBJ databases">
        <title>Draft genome sequence of Clostridium leptum (DSM 753).</title>
        <authorList>
            <person name="Sudarsanam P."/>
            <person name="Ley R."/>
            <person name="Guruge J."/>
            <person name="Turnbaugh P.J."/>
            <person name="Mahowald M."/>
            <person name="Liep D."/>
            <person name="Gordon J."/>
        </authorList>
    </citation>
    <scope>NUCLEOTIDE SEQUENCE [LARGE SCALE GENOMIC DNA]</scope>
    <source>
        <strain evidence="1 2">DSM 753</strain>
    </source>
</reference>
<reference evidence="1 2" key="2">
    <citation type="submission" date="2007-08" db="EMBL/GenBank/DDBJ databases">
        <authorList>
            <person name="Fulton L."/>
            <person name="Clifton S."/>
            <person name="Fulton B."/>
            <person name="Xu J."/>
            <person name="Minx P."/>
            <person name="Pepin K.H."/>
            <person name="Johnson M."/>
            <person name="Thiruvilangam P."/>
            <person name="Bhonagiri V."/>
            <person name="Nash W.E."/>
            <person name="Wang C."/>
            <person name="Mardis E.R."/>
            <person name="Wilson R.K."/>
        </authorList>
    </citation>
    <scope>NUCLEOTIDE SEQUENCE [LARGE SCALE GENOMIC DNA]</scope>
    <source>
        <strain evidence="1 2">DSM 753</strain>
    </source>
</reference>
<name>A7VSQ0_9FIRM</name>
<dbReference type="EMBL" id="ABCB02000018">
    <property type="protein sequence ID" value="EDO61196.1"/>
    <property type="molecule type" value="Genomic_DNA"/>
</dbReference>
<protein>
    <submittedName>
        <fullName evidence="1">Uncharacterized protein</fullName>
    </submittedName>
</protein>
<dbReference type="HOGENOM" id="CLU_3182081_0_0_9"/>
<evidence type="ECO:0000313" key="1">
    <source>
        <dbReference type="EMBL" id="EDO61196.1"/>
    </source>
</evidence>
<accession>A7VSQ0</accession>
<sequence>MREAKEKQNGRGGIFPPASVLFFAGPRGMARGNRFFPIRYRQAVLI</sequence>
<comment type="caution">
    <text evidence="1">The sequence shown here is derived from an EMBL/GenBank/DDBJ whole genome shotgun (WGS) entry which is preliminary data.</text>
</comment>
<dbReference type="AlphaFoldDB" id="A7VSQ0"/>